<accession>Q6IL66</accession>
<reference evidence="2" key="1">
    <citation type="journal article" date="2003" name="Genome Biol.">
        <title>An integrated gene annotation and transcriptional profiling approach towards the full gene content of the Drosophila genome.</title>
        <authorList>
            <person name="Hild M."/>
            <person name="Beckmann B."/>
            <person name="Haas S.A."/>
            <person name="Koch B."/>
            <person name="Solovyev V."/>
            <person name="Busold C."/>
            <person name="Fellenberg K."/>
            <person name="Boutros M."/>
            <person name="Vingron M."/>
            <person name="Sauer F."/>
            <person name="Hoheisel J.D."/>
            <person name="Paro R."/>
        </authorList>
    </citation>
    <scope>NUCLEOTIDE SEQUENCE</scope>
</reference>
<protein>
    <submittedName>
        <fullName evidence="2">HDC10249</fullName>
    </submittedName>
</protein>
<feature type="compositionally biased region" description="Acidic residues" evidence="1">
    <location>
        <begin position="65"/>
        <end position="76"/>
    </location>
</feature>
<proteinExistence type="predicted"/>
<gene>
    <name evidence="2" type="ORF">HDC10249</name>
</gene>
<evidence type="ECO:0000313" key="2">
    <source>
        <dbReference type="EMBL" id="DAA02995.1"/>
    </source>
</evidence>
<organism evidence="2">
    <name type="scientific">Drosophila melanogaster</name>
    <name type="common">Fruit fly</name>
    <dbReference type="NCBI Taxonomy" id="7227"/>
    <lineage>
        <taxon>Eukaryota</taxon>
        <taxon>Metazoa</taxon>
        <taxon>Ecdysozoa</taxon>
        <taxon>Arthropoda</taxon>
        <taxon>Hexapoda</taxon>
        <taxon>Insecta</taxon>
        <taxon>Pterygota</taxon>
        <taxon>Neoptera</taxon>
        <taxon>Endopterygota</taxon>
        <taxon>Diptera</taxon>
        <taxon>Brachycera</taxon>
        <taxon>Muscomorpha</taxon>
        <taxon>Ephydroidea</taxon>
        <taxon>Drosophilidae</taxon>
        <taxon>Drosophila</taxon>
        <taxon>Sophophora</taxon>
    </lineage>
</organism>
<dbReference type="PeptideAtlas" id="Q6IL66"/>
<dbReference type="EMBL" id="BK002150">
    <property type="protein sequence ID" value="DAA02995.1"/>
    <property type="molecule type" value="Genomic_DNA"/>
</dbReference>
<name>Q6IL66_DROME</name>
<feature type="region of interest" description="Disordered" evidence="1">
    <location>
        <begin position="53"/>
        <end position="77"/>
    </location>
</feature>
<evidence type="ECO:0000256" key="1">
    <source>
        <dbReference type="SAM" id="MobiDB-lite"/>
    </source>
</evidence>
<dbReference type="AlphaFoldDB" id="Q6IL66"/>
<sequence length="106" mass="11519">MGQQRRRVTTTLAGNNKHNWPRLPPVCVTNSLASTPAGQACMMTIHAKKLTSLRQMGERPAMSTDNDDDDDDDGEDDGKNAAVADFAFAVAAALKLLLLLRCLCKF</sequence>